<keyword evidence="9" id="KW-0238">DNA-binding</keyword>
<feature type="compositionally biased region" description="Polar residues" evidence="7">
    <location>
        <begin position="16"/>
        <end position="29"/>
    </location>
</feature>
<dbReference type="SUPFAM" id="SSF48371">
    <property type="entry name" value="ARM repeat"/>
    <property type="match status" value="1"/>
</dbReference>
<dbReference type="EMBL" id="JANBQB010000002">
    <property type="protein sequence ID" value="KAJ1985270.1"/>
    <property type="molecule type" value="Genomic_DNA"/>
</dbReference>
<keyword evidence="4" id="KW-0779">Telomere</keyword>
<name>A0A9W8EBL8_9FUNG</name>
<keyword evidence="5" id="KW-0539">Nucleus</keyword>
<dbReference type="PANTHER" id="PTHR22928:SF3">
    <property type="entry name" value="TELOMERE-ASSOCIATED PROTEIN RIF1"/>
    <property type="match status" value="1"/>
</dbReference>
<sequence length="1619" mass="178732">MSDCQQSPMPPAVPSTPRSGRNPQKQVTFSPHRLGPHALVSPTTHSVYSPRPAVECAPLTSTGNRGILKTPSKRCANRTLAQVSPLHSHGVPKSIDTRNEQSGVSPSITFQAQLRQAIDTCAPGTSAADDLLGMSATLLDSASPPPPSPGYIQYAIRLWSHGCVAAGRSDPAMVPSPALLPQELFEHSPLNLGLPSNEGWSAMDPSDQIRLYTGLCHEMHQYTTPPYPKPDNVQTLLRNTDRPIELPKLESMPLTKQALIAHSKLLGRAFLADIGHAGRGPVITRFALRCLAAWFNISACLQAVTNELRQEAIAVVYKKLCQTQDKVIAYLCVSCLSACVLLPTSIHVHAQLLLRTAAQALHTWTKSLSIVLEAFTVIEHVFITRAQLAQTHWAEWFYPVLQIALANTPSASVRALDVLALGSLYFFQNQAPLEPSVDATLKEFIAKQLNPTIARLKQLVSNNEELLAVRIWGLLVSFLGSYLHRSALLNLLLKVIELCFNSRKPEVKAVAFREWRVLFLSLTNKSSALEEKRLRLVMVPLINCFTHEKYRMVRLVCFRTWLSLLYTLGLNVSEHYGIVVAPILGQALNDPFDEICFLACKLMEVFLAKLANPSTQAMPSSNPPDHTLAGYRYNILGYAPPPQSQSLPSGHTTGSPLSLTSFDAASASASGPAKPSGAFGQFFFGEALDSWKIMEYLPSLSVTCVWQAKHVFTSKFDMALRKWLDYALNPTPGGFPALEHYVSTYAHSSIKSDTRKFVDTTKRLHRDDLWAFAIMKRLQIDLHLFTDYRDFDQLHDHWWDDFRHTLVATPDRAMCYMGQIMVNLGRRLGPGMLNAVLGDSSGEVNVAGCALLLAVTAVAYLTSIINAYAKILCQYETKRATALAQLDSPTDSLVLGSILLPLILLDGLFRCPDQFPKTLPKLFAECTYWSASHSPLPTHVDQFLPWLDAIPPFDAFDDTAGFSNSTGNSAAVDYDSGTELDNASTTACQCSSSDKPPSHPTTLPSIPLFLTIGSVASAMASYFACQIPSSMYPSYLRSALTSCQSGLAQFYWRWQQLVLPSVLAADWDPQHPDIERTGLLPWMVVSANCHSLGTELIWVGWALTIFNRIIRTVDMAPTSRTFSFLLMSHALSFPVDTAVGYLSDARSTAPNNQTFWSDRDVSTFPFLWQMVVSGFYIMTCTEQHLSEWQSKLVLQFLHQVPRLWKISCRLGADLSEELMQCICRAKGPFLEAYNFWGSFRAALPQEPATDDAMTPTSEAPLLALVMHDQALVIISTAINTCSERLHTFYSDADCHSEESTWLLDNVRYTLHALDICLFFFPQLSLGVIIETALDDERLGVTDAFALWYRVPNQPWLNSNPLCLQHCITATRLLLATVWHHYGIRGGRIFEALESLLSAALLHPNIFLACATASFWNQFFGKSHGFLLPSPPVVENHPHAWPMYPLNRVSQGCGEPATFLAHKIPKRFRAILEKAEAAANARIESGEPLNPTPGGLWCNSLSSPTIERVVTQSDSNGSVSKARNCKRTKRKAAVSANDHSSICEHAPKDASCGNARKVRKLGTADSPAAGWPSAVTADHFGQLCQSIDLVALPTCELLAIQQHLAKLSTDLFDQLEKRVA</sequence>
<dbReference type="OrthoDB" id="5600441at2759"/>
<dbReference type="GO" id="GO:0000723">
    <property type="term" value="P:telomere maintenance"/>
    <property type="evidence" value="ECO:0007669"/>
    <property type="project" value="TreeGrafter"/>
</dbReference>
<comment type="subcellular location">
    <subcellularLocation>
        <location evidence="2">Chromosome</location>
        <location evidence="2">Telomere</location>
    </subcellularLocation>
    <subcellularLocation>
        <location evidence="1">Nucleus</location>
    </subcellularLocation>
</comment>
<feature type="region of interest" description="Disordered" evidence="7">
    <location>
        <begin position="85"/>
        <end position="104"/>
    </location>
</feature>
<evidence type="ECO:0000313" key="9">
    <source>
        <dbReference type="EMBL" id="KAJ1985270.1"/>
    </source>
</evidence>
<dbReference type="InterPro" id="IPR016024">
    <property type="entry name" value="ARM-type_fold"/>
</dbReference>
<dbReference type="Pfam" id="PF12231">
    <property type="entry name" value="Rif1_N"/>
    <property type="match status" value="1"/>
</dbReference>
<dbReference type="PANTHER" id="PTHR22928">
    <property type="entry name" value="TELOMERE-ASSOCIATED PROTEIN RIF1"/>
    <property type="match status" value="1"/>
</dbReference>
<dbReference type="GO" id="GO:0000781">
    <property type="term" value="C:chromosome, telomeric region"/>
    <property type="evidence" value="ECO:0007669"/>
    <property type="project" value="UniProtKB-SubCell"/>
</dbReference>
<feature type="domain" description="Telomere-associated protein Rif1 N-terminal" evidence="8">
    <location>
        <begin position="285"/>
        <end position="567"/>
    </location>
</feature>
<evidence type="ECO:0000256" key="4">
    <source>
        <dbReference type="ARBA" id="ARBA00022895"/>
    </source>
</evidence>
<evidence type="ECO:0000313" key="10">
    <source>
        <dbReference type="Proteomes" id="UP001151582"/>
    </source>
</evidence>
<dbReference type="InterPro" id="IPR022031">
    <property type="entry name" value="Rif1_N"/>
</dbReference>
<comment type="caution">
    <text evidence="9">The sequence shown here is derived from an EMBL/GenBank/DDBJ whole genome shotgun (WGS) entry which is preliminary data.</text>
</comment>
<evidence type="ECO:0000256" key="7">
    <source>
        <dbReference type="SAM" id="MobiDB-lite"/>
    </source>
</evidence>
<organism evidence="9 10">
    <name type="scientific">Dimargaris verticillata</name>
    <dbReference type="NCBI Taxonomy" id="2761393"/>
    <lineage>
        <taxon>Eukaryota</taxon>
        <taxon>Fungi</taxon>
        <taxon>Fungi incertae sedis</taxon>
        <taxon>Zoopagomycota</taxon>
        <taxon>Kickxellomycotina</taxon>
        <taxon>Dimargaritomycetes</taxon>
        <taxon>Dimargaritales</taxon>
        <taxon>Dimargaritaceae</taxon>
        <taxon>Dimargaris</taxon>
    </lineage>
</organism>
<proteinExistence type="predicted"/>
<keyword evidence="10" id="KW-1185">Reference proteome</keyword>
<feature type="region of interest" description="Disordered" evidence="7">
    <location>
        <begin position="1"/>
        <end position="47"/>
    </location>
</feature>
<reference evidence="9" key="1">
    <citation type="submission" date="2022-07" db="EMBL/GenBank/DDBJ databases">
        <title>Phylogenomic reconstructions and comparative analyses of Kickxellomycotina fungi.</title>
        <authorList>
            <person name="Reynolds N.K."/>
            <person name="Stajich J.E."/>
            <person name="Barry K."/>
            <person name="Grigoriev I.V."/>
            <person name="Crous P."/>
            <person name="Smith M.E."/>
        </authorList>
    </citation>
    <scope>NUCLEOTIDE SEQUENCE</scope>
    <source>
        <strain evidence="9">RSA 567</strain>
    </source>
</reference>
<evidence type="ECO:0000256" key="2">
    <source>
        <dbReference type="ARBA" id="ARBA00004574"/>
    </source>
</evidence>
<evidence type="ECO:0000256" key="5">
    <source>
        <dbReference type="ARBA" id="ARBA00023242"/>
    </source>
</evidence>
<dbReference type="GO" id="GO:0005634">
    <property type="term" value="C:nucleus"/>
    <property type="evidence" value="ECO:0007669"/>
    <property type="project" value="UniProtKB-SubCell"/>
</dbReference>
<evidence type="ECO:0000256" key="3">
    <source>
        <dbReference type="ARBA" id="ARBA00022454"/>
    </source>
</evidence>
<gene>
    <name evidence="9" type="primary">RIF1</name>
    <name evidence="9" type="ORF">H4R34_000090</name>
</gene>
<dbReference type="GO" id="GO:0003677">
    <property type="term" value="F:DNA binding"/>
    <property type="evidence" value="ECO:0007669"/>
    <property type="project" value="UniProtKB-KW"/>
</dbReference>
<keyword evidence="6" id="KW-0131">Cell cycle</keyword>
<protein>
    <submittedName>
        <fullName evidence="9">DNA-binding protein rif1</fullName>
    </submittedName>
</protein>
<accession>A0A9W8EBL8</accession>
<evidence type="ECO:0000256" key="1">
    <source>
        <dbReference type="ARBA" id="ARBA00004123"/>
    </source>
</evidence>
<keyword evidence="3" id="KW-0158">Chromosome</keyword>
<evidence type="ECO:0000256" key="6">
    <source>
        <dbReference type="ARBA" id="ARBA00023306"/>
    </source>
</evidence>
<evidence type="ECO:0000259" key="8">
    <source>
        <dbReference type="Pfam" id="PF12231"/>
    </source>
</evidence>
<dbReference type="Proteomes" id="UP001151582">
    <property type="component" value="Unassembled WGS sequence"/>
</dbReference>